<dbReference type="Proteomes" id="UP001380822">
    <property type="component" value="Unassembled WGS sequence"/>
</dbReference>
<dbReference type="RefSeq" id="WP_334251032.1">
    <property type="nucleotide sequence ID" value="NZ_JBAKBE010000004.1"/>
</dbReference>
<reference evidence="2 3" key="1">
    <citation type="submission" date="2024-02" db="EMBL/GenBank/DDBJ databases">
        <title>A new putative Pannonibacter species isolated from two cases of bloodstream infections in paediatric patients.</title>
        <authorList>
            <person name="Castellana S."/>
            <person name="De Laurentiis V."/>
            <person name="Grassi M."/>
            <person name="De Leonardis F."/>
            <person name="Mosca A."/>
            <person name="De Carlo C."/>
            <person name="Sparapano E."/>
            <person name="Ronga L."/>
            <person name="Santacroce L."/>
            <person name="Chironna M."/>
            <person name="De Robertis A."/>
            <person name="Bianco A."/>
            <person name="Del Sambro L."/>
            <person name="Capozzi L."/>
            <person name="Parisi A."/>
        </authorList>
    </citation>
    <scope>NUCLEOTIDE SEQUENCE [LARGE SCALE GENOMIC DNA]</scope>
    <source>
        <strain evidence="2 3">Pt2</strain>
    </source>
</reference>
<evidence type="ECO:0000313" key="3">
    <source>
        <dbReference type="Proteomes" id="UP001380822"/>
    </source>
</evidence>
<evidence type="ECO:0000313" key="2">
    <source>
        <dbReference type="EMBL" id="MEH0096341.1"/>
    </source>
</evidence>
<dbReference type="PANTHER" id="PTHR11365:SF23">
    <property type="entry name" value="HYPOTHETICAL 5-OXOPROLINASE (EUROFUNG)-RELATED"/>
    <property type="match status" value="1"/>
</dbReference>
<dbReference type="InterPro" id="IPR003692">
    <property type="entry name" value="Hydantoinase_B"/>
</dbReference>
<evidence type="ECO:0000259" key="1">
    <source>
        <dbReference type="Pfam" id="PF02538"/>
    </source>
</evidence>
<keyword evidence="3" id="KW-1185">Reference proteome</keyword>
<protein>
    <submittedName>
        <fullName evidence="2">Hydantoinase B/oxoprolinase family protein</fullName>
    </submittedName>
</protein>
<dbReference type="InterPro" id="IPR045079">
    <property type="entry name" value="Oxoprolinase-like"/>
</dbReference>
<feature type="domain" description="Hydantoinase B/oxoprolinase" evidence="1">
    <location>
        <begin position="4"/>
        <end position="527"/>
    </location>
</feature>
<proteinExistence type="predicted"/>
<dbReference type="PANTHER" id="PTHR11365">
    <property type="entry name" value="5-OXOPROLINASE RELATED"/>
    <property type="match status" value="1"/>
</dbReference>
<comment type="caution">
    <text evidence="2">The sequence shown here is derived from an EMBL/GenBank/DDBJ whole genome shotgun (WGS) entry which is preliminary data.</text>
</comment>
<gene>
    <name evidence="2" type="ORF">V6L76_08755</name>
</gene>
<accession>A0ABU7ZMV6</accession>
<name>A0ABU7ZMV6_9HYPH</name>
<dbReference type="EMBL" id="JBAKBE010000004">
    <property type="protein sequence ID" value="MEH0096341.1"/>
    <property type="molecule type" value="Genomic_DNA"/>
</dbReference>
<organism evidence="2 3">
    <name type="scientific">Pannonibacter anstelovis</name>
    <dbReference type="NCBI Taxonomy" id="3121537"/>
    <lineage>
        <taxon>Bacteria</taxon>
        <taxon>Pseudomonadati</taxon>
        <taxon>Pseudomonadota</taxon>
        <taxon>Alphaproteobacteria</taxon>
        <taxon>Hyphomicrobiales</taxon>
        <taxon>Stappiaceae</taxon>
        <taxon>Pannonibacter</taxon>
    </lineage>
</organism>
<sequence>MSIDAVTLAILKGRLEQIADEMDATLFRSAFNPIIAEAHDASHGIYDAVTGETLVQGKSGLPIFVGVMAFAVKAVIDKAAAQGGHHGGDVWIFNDPYAGGTHLSDFRLVTPVFRDGKVFCFLASVGHWHDVGGNVPGNYNPAATECFQEGMLIPPVKLFDKGEFRQDVVDILSANSRLPLSLYGDLNGQINALDLGRKRVASLLDEYGSGTVAQCLGELKARAAEMMRAQIRELPEGTVSAEDFLDNDGIRDEPLKIALDLTIREGRMVMDFSRSSPACLGPVNISRATAIAACYVALKHIFGDVPANAGVLEPVDFIIPEDSLLSVKAPKPVGGYTETILRLIDVVFQAVAKIAPEPAMACAYGTINALSLAGHRQDGKRWVMFSFFGGGHGAHAGGDGLNHGNAPISTATIPPLEILESAYPVRFTQWSLRQDSGGPGQTRGGLGAVYEIELLEQQADVFLFGERGKYAPPGIAGGGSALTNRFTYEQADGEHSPPMVSKMLGIHIERGQKLRLETPGGGGYGDPRLRDPQAVARDVRLGYVTPEAAEAAYGVRLNADGSVDMTRTNDLRRQEAAE</sequence>
<dbReference type="Pfam" id="PF02538">
    <property type="entry name" value="Hydantoinase_B"/>
    <property type="match status" value="1"/>
</dbReference>